<proteinExistence type="predicted"/>
<protein>
    <recommendedName>
        <fullName evidence="4">Ubiquitin-like domain-containing protein</fullName>
    </recommendedName>
</protein>
<dbReference type="Proteomes" id="UP001515480">
    <property type="component" value="Unassembled WGS sequence"/>
</dbReference>
<organism evidence="2 3">
    <name type="scientific">Prymnesium parvum</name>
    <name type="common">Toxic golden alga</name>
    <dbReference type="NCBI Taxonomy" id="97485"/>
    <lineage>
        <taxon>Eukaryota</taxon>
        <taxon>Haptista</taxon>
        <taxon>Haptophyta</taxon>
        <taxon>Prymnesiophyceae</taxon>
        <taxon>Prymnesiales</taxon>
        <taxon>Prymnesiaceae</taxon>
        <taxon>Prymnesium</taxon>
    </lineage>
</organism>
<evidence type="ECO:0008006" key="4">
    <source>
        <dbReference type="Google" id="ProtNLM"/>
    </source>
</evidence>
<feature type="region of interest" description="Disordered" evidence="1">
    <location>
        <begin position="83"/>
        <end position="102"/>
    </location>
</feature>
<comment type="caution">
    <text evidence="2">The sequence shown here is derived from an EMBL/GenBank/DDBJ whole genome shotgun (WGS) entry which is preliminary data.</text>
</comment>
<evidence type="ECO:0000313" key="2">
    <source>
        <dbReference type="EMBL" id="KAL1504898.1"/>
    </source>
</evidence>
<evidence type="ECO:0000256" key="1">
    <source>
        <dbReference type="SAM" id="MobiDB-lite"/>
    </source>
</evidence>
<feature type="region of interest" description="Disordered" evidence="1">
    <location>
        <begin position="191"/>
        <end position="215"/>
    </location>
</feature>
<dbReference type="EMBL" id="JBGBPQ010000019">
    <property type="protein sequence ID" value="KAL1504898.1"/>
    <property type="molecule type" value="Genomic_DNA"/>
</dbReference>
<keyword evidence="3" id="KW-1185">Reference proteome</keyword>
<sequence>MARVRLSLCLNAGPKQGQTQAAVAVLPEGAQLAQIAANKLRLKKKDAARLRLFVWGSGLELPTDASLSGLLRDDDAVAVSLGEPYAGPRAKPSSGGASSAAAREGGDLRIRRWSARSEAFAVVEWEEASAMNRCLGRMSTLLEHPTKCAAESGRIVSVEEQQSLPSNQYEGHNLYAETFLAFEALASASAPRSGGGGEADEGVREGGASPDAECAAAPPAAAFGHGELTPAESAFLARWRANGAPAVVISYVSGAAATLQHELCHARYALEPAYREACDAAWAAHAAAMHKWMQALGYHCSRHADEFGAYLLTEPPSFWRGRLTPEEVLRLRHSFPSAVPPFTMNAD</sequence>
<feature type="compositionally biased region" description="Low complexity" evidence="1">
    <location>
        <begin position="86"/>
        <end position="102"/>
    </location>
</feature>
<gene>
    <name evidence="2" type="ORF">AB1Y20_008667</name>
</gene>
<name>A0AB34IU60_PRYPA</name>
<accession>A0AB34IU60</accession>
<dbReference type="AlphaFoldDB" id="A0AB34IU60"/>
<evidence type="ECO:0000313" key="3">
    <source>
        <dbReference type="Proteomes" id="UP001515480"/>
    </source>
</evidence>
<reference evidence="2 3" key="1">
    <citation type="journal article" date="2024" name="Science">
        <title>Giant polyketide synthase enzymes in the biosynthesis of giant marine polyether toxins.</title>
        <authorList>
            <person name="Fallon T.R."/>
            <person name="Shende V.V."/>
            <person name="Wierzbicki I.H."/>
            <person name="Pendleton A.L."/>
            <person name="Watervoot N.F."/>
            <person name="Auber R.P."/>
            <person name="Gonzalez D.J."/>
            <person name="Wisecaver J.H."/>
            <person name="Moore B.S."/>
        </authorList>
    </citation>
    <scope>NUCLEOTIDE SEQUENCE [LARGE SCALE GENOMIC DNA]</scope>
    <source>
        <strain evidence="2 3">12B1</strain>
    </source>
</reference>